<gene>
    <name evidence="1" type="ORF">BK666_03370</name>
</gene>
<proteinExistence type="predicted"/>
<dbReference type="AlphaFoldDB" id="A0A423KH63"/>
<evidence type="ECO:0000313" key="2">
    <source>
        <dbReference type="Proteomes" id="UP000285349"/>
    </source>
</evidence>
<accession>A0A423KH63</accession>
<dbReference type="CDD" id="cd22657">
    <property type="entry name" value="ClyA_XaxA-like"/>
    <property type="match status" value="1"/>
</dbReference>
<comment type="caution">
    <text evidence="1">The sequence shown here is derived from an EMBL/GenBank/DDBJ whole genome shotgun (WGS) entry which is preliminary data.</text>
</comment>
<dbReference type="NCBIfam" id="NF033928">
    <property type="entry name" value="alph_xenorhab_A"/>
    <property type="match status" value="1"/>
</dbReference>
<dbReference type="Gene3D" id="1.20.1170.10">
    <property type="match status" value="1"/>
</dbReference>
<protein>
    <submittedName>
        <fullName evidence="1">XaxA</fullName>
    </submittedName>
</protein>
<dbReference type="EMBL" id="MOBQ01000003">
    <property type="protein sequence ID" value="RON52426.1"/>
    <property type="molecule type" value="Genomic_DNA"/>
</dbReference>
<organism evidence="1 2">
    <name type="scientific">Pseudomonas frederiksbergensis</name>
    <dbReference type="NCBI Taxonomy" id="104087"/>
    <lineage>
        <taxon>Bacteria</taxon>
        <taxon>Pseudomonadati</taxon>
        <taxon>Pseudomonadota</taxon>
        <taxon>Gammaproteobacteria</taxon>
        <taxon>Pseudomonadales</taxon>
        <taxon>Pseudomonadaceae</taxon>
        <taxon>Pseudomonas</taxon>
    </lineage>
</organism>
<name>A0A423KH63_9PSED</name>
<evidence type="ECO:0000313" key="1">
    <source>
        <dbReference type="EMBL" id="RON52426.1"/>
    </source>
</evidence>
<reference evidence="1 2" key="1">
    <citation type="submission" date="2016-10" db="EMBL/GenBank/DDBJ databases">
        <title>Comparative genome analysis of multiple Pseudomonas spp. focuses on biocontrol and plant growth promoting traits.</title>
        <authorList>
            <person name="Tao X.-Y."/>
            <person name="Taylor C.G."/>
        </authorList>
    </citation>
    <scope>NUCLEOTIDE SEQUENCE [LARGE SCALE GENOMIC DNA]</scope>
    <source>
        <strain evidence="1 2">37A10</strain>
    </source>
</reference>
<dbReference type="Proteomes" id="UP000285349">
    <property type="component" value="Unassembled WGS sequence"/>
</dbReference>
<sequence length="405" mass="44786">MNRGKLMSVVLKDVEISNDLPKAVLHLISGEYPGVARSAGVFTKEDVIKIKQYVKKGLSLPSELPEVESYLKYTKLDIPGLEPSDIQVLFKKIRIHAASWDAVENKIIQQSIDLSSAAKNIVSSGGEIISVIKEMPIMERVRTTLGQRSKDELEGIRYTSDDGEVASAVGEIIELMKVDIKRQQGATKELKDRISNFKIELAGGELSTGKRAFGLQSEVKAKYDLMERNSLLESIASSKETIRTKKDRITQLDKDYDYYVGMSFSGGLPIFWPISGSIFGPKAEAARKERNALKSEVDALELSVSGKEGLQSAMESSLSNFGDIGIRMAGAEAALNILNTMWQTILSKIDASAEQFGRINDALRLTSFVAEFAMVIDPWRDVKNTAGELVTVFNEALEEYKKNFN</sequence>
<dbReference type="SUPFAM" id="SSF58100">
    <property type="entry name" value="Bacterial hemolysins"/>
    <property type="match status" value="1"/>
</dbReference>